<name>A0A914D466_9BILA</name>
<accession>A0A914D466</accession>
<protein>
    <submittedName>
        <fullName evidence="2">Uncharacterized protein</fullName>
    </submittedName>
</protein>
<sequence>MLSRWMLRYIEAFHILDWIITFDAKLRGKKLQVKNRKLGILPMDTEELIDRMAKAATYRVILVHAATLEHPVLAGGDQ</sequence>
<keyword evidence="1" id="KW-1185">Reference proteome</keyword>
<evidence type="ECO:0000313" key="2">
    <source>
        <dbReference type="WBParaSite" id="ACRNAN_scaffold18759.g19516.t1"/>
    </source>
</evidence>
<proteinExistence type="predicted"/>
<evidence type="ECO:0000313" key="1">
    <source>
        <dbReference type="Proteomes" id="UP000887540"/>
    </source>
</evidence>
<dbReference type="WBParaSite" id="ACRNAN_scaffold18759.g19516.t1">
    <property type="protein sequence ID" value="ACRNAN_scaffold18759.g19516.t1"/>
    <property type="gene ID" value="ACRNAN_scaffold18759.g19516"/>
</dbReference>
<dbReference type="Proteomes" id="UP000887540">
    <property type="component" value="Unplaced"/>
</dbReference>
<reference evidence="2" key="1">
    <citation type="submission" date="2022-11" db="UniProtKB">
        <authorList>
            <consortium name="WormBaseParasite"/>
        </authorList>
    </citation>
    <scope>IDENTIFICATION</scope>
</reference>
<organism evidence="1 2">
    <name type="scientific">Acrobeloides nanus</name>
    <dbReference type="NCBI Taxonomy" id="290746"/>
    <lineage>
        <taxon>Eukaryota</taxon>
        <taxon>Metazoa</taxon>
        <taxon>Ecdysozoa</taxon>
        <taxon>Nematoda</taxon>
        <taxon>Chromadorea</taxon>
        <taxon>Rhabditida</taxon>
        <taxon>Tylenchina</taxon>
        <taxon>Cephalobomorpha</taxon>
        <taxon>Cephaloboidea</taxon>
        <taxon>Cephalobidae</taxon>
        <taxon>Acrobeloides</taxon>
    </lineage>
</organism>
<dbReference type="AlphaFoldDB" id="A0A914D466"/>